<evidence type="ECO:0000313" key="1">
    <source>
        <dbReference type="EMBL" id="MPC16160.1"/>
    </source>
</evidence>
<dbReference type="AlphaFoldDB" id="A0A5B7D3G2"/>
<reference evidence="1 2" key="1">
    <citation type="submission" date="2019-05" db="EMBL/GenBank/DDBJ databases">
        <title>Another draft genome of Portunus trituberculatus and its Hox gene families provides insights of decapod evolution.</title>
        <authorList>
            <person name="Jeong J.-H."/>
            <person name="Song I."/>
            <person name="Kim S."/>
            <person name="Choi T."/>
            <person name="Kim D."/>
            <person name="Ryu S."/>
            <person name="Kim W."/>
        </authorList>
    </citation>
    <scope>NUCLEOTIDE SEQUENCE [LARGE SCALE GENOMIC DNA]</scope>
    <source>
        <tissue evidence="1">Muscle</tissue>
    </source>
</reference>
<name>A0A5B7D3G2_PORTR</name>
<dbReference type="Proteomes" id="UP000324222">
    <property type="component" value="Unassembled WGS sequence"/>
</dbReference>
<comment type="caution">
    <text evidence="1">The sequence shown here is derived from an EMBL/GenBank/DDBJ whole genome shotgun (WGS) entry which is preliminary data.</text>
</comment>
<sequence length="171" mass="18189">MFRYVTQLGTAISIHPAPQSGVVLHAQPQHAEGGVHGGTPLKVSLLQYREAPLRGLEGLRHREGHAQLAAEVPGVIVEHRHRHHQGRRCVPLQAGVRLSRGDLPADQPGQAGVNDGAVMGRAALQQSGQVLRSKGVVPQPYKRQLANKGFGDGVAPVVLVLVVADHKSAVK</sequence>
<proteinExistence type="predicted"/>
<accession>A0A5B7D3G2</accession>
<evidence type="ECO:0000313" key="2">
    <source>
        <dbReference type="Proteomes" id="UP000324222"/>
    </source>
</evidence>
<gene>
    <name evidence="1" type="ORF">E2C01_008980</name>
</gene>
<dbReference type="EMBL" id="VSRR010000484">
    <property type="protein sequence ID" value="MPC16160.1"/>
    <property type="molecule type" value="Genomic_DNA"/>
</dbReference>
<protein>
    <submittedName>
        <fullName evidence="1">Uncharacterized protein</fullName>
    </submittedName>
</protein>
<keyword evidence="2" id="KW-1185">Reference proteome</keyword>
<organism evidence="1 2">
    <name type="scientific">Portunus trituberculatus</name>
    <name type="common">Swimming crab</name>
    <name type="synonym">Neptunus trituberculatus</name>
    <dbReference type="NCBI Taxonomy" id="210409"/>
    <lineage>
        <taxon>Eukaryota</taxon>
        <taxon>Metazoa</taxon>
        <taxon>Ecdysozoa</taxon>
        <taxon>Arthropoda</taxon>
        <taxon>Crustacea</taxon>
        <taxon>Multicrustacea</taxon>
        <taxon>Malacostraca</taxon>
        <taxon>Eumalacostraca</taxon>
        <taxon>Eucarida</taxon>
        <taxon>Decapoda</taxon>
        <taxon>Pleocyemata</taxon>
        <taxon>Brachyura</taxon>
        <taxon>Eubrachyura</taxon>
        <taxon>Portunoidea</taxon>
        <taxon>Portunidae</taxon>
        <taxon>Portuninae</taxon>
        <taxon>Portunus</taxon>
    </lineage>
</organism>